<feature type="domain" description="Calcineurin-like phosphoesterase" evidence="9">
    <location>
        <begin position="1"/>
        <end position="214"/>
    </location>
</feature>
<dbReference type="PANTHER" id="PTHR30337">
    <property type="entry name" value="COMPONENT OF ATP-DEPENDENT DSDNA EXONUCLEASE"/>
    <property type="match status" value="1"/>
</dbReference>
<dbReference type="Gene3D" id="3.60.21.10">
    <property type="match status" value="1"/>
</dbReference>
<dbReference type="NCBIfam" id="TIGR00619">
    <property type="entry name" value="sbcd"/>
    <property type="match status" value="1"/>
</dbReference>
<dbReference type="Pfam" id="PF12320">
    <property type="entry name" value="SbcD_C"/>
    <property type="match status" value="1"/>
</dbReference>
<evidence type="ECO:0000313" key="12">
    <source>
        <dbReference type="Proteomes" id="UP000294843"/>
    </source>
</evidence>
<evidence type="ECO:0000259" key="9">
    <source>
        <dbReference type="Pfam" id="PF00149"/>
    </source>
</evidence>
<keyword evidence="8" id="KW-0235">DNA replication</keyword>
<evidence type="ECO:0000256" key="2">
    <source>
        <dbReference type="ARBA" id="ARBA00011322"/>
    </source>
</evidence>
<dbReference type="PANTHER" id="PTHR30337:SF0">
    <property type="entry name" value="NUCLEASE SBCCD SUBUNIT D"/>
    <property type="match status" value="1"/>
</dbReference>
<evidence type="ECO:0000259" key="10">
    <source>
        <dbReference type="Pfam" id="PF12320"/>
    </source>
</evidence>
<dbReference type="GO" id="GO:0006260">
    <property type="term" value="P:DNA replication"/>
    <property type="evidence" value="ECO:0007669"/>
    <property type="project" value="UniProtKB-KW"/>
</dbReference>
<gene>
    <name evidence="8" type="primary">sbcD</name>
    <name evidence="11" type="ORF">ERX55_00190</name>
</gene>
<name>A0A4R6C2L3_9STAP</name>
<comment type="caution">
    <text evidence="11">The sequence shown here is derived from an EMBL/GenBank/DDBJ whole genome shotgun (WGS) entry which is preliminary data.</text>
</comment>
<dbReference type="InterPro" id="IPR050535">
    <property type="entry name" value="DNA_Repair-Maintenance_Comp"/>
</dbReference>
<dbReference type="SUPFAM" id="SSF56300">
    <property type="entry name" value="Metallo-dependent phosphatases"/>
    <property type="match status" value="1"/>
</dbReference>
<protein>
    <recommendedName>
        <fullName evidence="3 8">Nuclease SbcCD subunit D</fullName>
    </recommendedName>
</protein>
<dbReference type="GO" id="GO:0006310">
    <property type="term" value="P:DNA recombination"/>
    <property type="evidence" value="ECO:0007669"/>
    <property type="project" value="UniProtKB-KW"/>
</dbReference>
<dbReference type="OrthoDB" id="9773856at2"/>
<dbReference type="Pfam" id="PF00149">
    <property type="entry name" value="Metallophos"/>
    <property type="match status" value="1"/>
</dbReference>
<evidence type="ECO:0000256" key="6">
    <source>
        <dbReference type="ARBA" id="ARBA00022839"/>
    </source>
</evidence>
<comment type="subunit">
    <text evidence="2 8">Heterodimer of SbcC and SbcD.</text>
</comment>
<keyword evidence="7 8" id="KW-0233">DNA recombination</keyword>
<dbReference type="GO" id="GO:0008408">
    <property type="term" value="F:3'-5' exonuclease activity"/>
    <property type="evidence" value="ECO:0007669"/>
    <property type="project" value="InterPro"/>
</dbReference>
<sequence length="371" mass="43061">MKIMHIADLHIGRTLNQHPLLEDQIFMLDQLIAEIDKESIELVIIAGDIYDRALPSKEAVQVFESFIHKVNIERGLPVLAVSGNHDGAARLGYGKEWFRQHQFHLGTHIADSFQPVTYQNIDFYLIPYVEPAEARLYFEDDDIRSHRDSYSRIVEQIKGTMNHERKSIAISHLFIQGGQESDSERTLSIGAVEYVPEKVFHDFDYVALGHLHHPFAIQSERIFYSGSLMKYSFSEVQQPKGYRLVTVDDEVRSVFVPLKLYRDMHVIESSYDQVLNNELALKQDDYYQFRLSEMRHIKDPMSRLKTVFPHVLELRYLEDTAPATAFKAEVDKRDDLEIIEQFIEAVSEGGVNAEQKQILERLLKEVNDETY</sequence>
<keyword evidence="8" id="KW-0255">Endonuclease</keyword>
<dbReference type="EMBL" id="SCWF01000001">
    <property type="protein sequence ID" value="TDM15363.1"/>
    <property type="molecule type" value="Genomic_DNA"/>
</dbReference>
<comment type="similarity">
    <text evidence="1 8">Belongs to the SbcD family.</text>
</comment>
<comment type="function">
    <text evidence="8">SbcCD cleaves DNA hairpin structures. These structures can inhibit DNA replication and are intermediates in certain DNA recombination reactions. The complex acts as a 3'-&gt;5' double strand exonuclease that can open hairpins. It also has a 5' single-strand endonuclease activity.</text>
</comment>
<evidence type="ECO:0000256" key="4">
    <source>
        <dbReference type="ARBA" id="ARBA00022722"/>
    </source>
</evidence>
<organism evidence="11 12">
    <name type="scientific">Macrococcus bovicus</name>
    <dbReference type="NCBI Taxonomy" id="69968"/>
    <lineage>
        <taxon>Bacteria</taxon>
        <taxon>Bacillati</taxon>
        <taxon>Bacillota</taxon>
        <taxon>Bacilli</taxon>
        <taxon>Bacillales</taxon>
        <taxon>Staphylococcaceae</taxon>
        <taxon>Macrococcus</taxon>
    </lineage>
</organism>
<keyword evidence="5 8" id="KW-0378">Hydrolase</keyword>
<keyword evidence="4 8" id="KW-0540">Nuclease</keyword>
<evidence type="ECO:0000313" key="11">
    <source>
        <dbReference type="EMBL" id="TDM15363.1"/>
    </source>
</evidence>
<feature type="domain" description="Nuclease SbcCD subunit D C-terminal" evidence="10">
    <location>
        <begin position="261"/>
        <end position="346"/>
    </location>
</feature>
<dbReference type="RefSeq" id="WP_133450571.1">
    <property type="nucleotide sequence ID" value="NZ_SCWF01000001.1"/>
</dbReference>
<accession>A0A4R6C2L3</accession>
<dbReference type="InterPro" id="IPR026843">
    <property type="entry name" value="SbcD_C"/>
</dbReference>
<evidence type="ECO:0000256" key="8">
    <source>
        <dbReference type="RuleBase" id="RU363069"/>
    </source>
</evidence>
<evidence type="ECO:0000256" key="7">
    <source>
        <dbReference type="ARBA" id="ARBA00023172"/>
    </source>
</evidence>
<evidence type="ECO:0000256" key="3">
    <source>
        <dbReference type="ARBA" id="ARBA00013365"/>
    </source>
</evidence>
<evidence type="ECO:0000256" key="1">
    <source>
        <dbReference type="ARBA" id="ARBA00010555"/>
    </source>
</evidence>
<dbReference type="InterPro" id="IPR004593">
    <property type="entry name" value="SbcD"/>
</dbReference>
<dbReference type="AlphaFoldDB" id="A0A4R6C2L3"/>
<proteinExistence type="inferred from homology"/>
<dbReference type="InterPro" id="IPR029052">
    <property type="entry name" value="Metallo-depent_PP-like"/>
</dbReference>
<dbReference type="InterPro" id="IPR041796">
    <property type="entry name" value="Mre11_N"/>
</dbReference>
<dbReference type="GO" id="GO:0004519">
    <property type="term" value="F:endonuclease activity"/>
    <property type="evidence" value="ECO:0007669"/>
    <property type="project" value="UniProtKB-KW"/>
</dbReference>
<dbReference type="InterPro" id="IPR004843">
    <property type="entry name" value="Calcineurin-like_PHP"/>
</dbReference>
<keyword evidence="12" id="KW-1185">Reference proteome</keyword>
<dbReference type="Proteomes" id="UP000294843">
    <property type="component" value="Unassembled WGS sequence"/>
</dbReference>
<dbReference type="CDD" id="cd00840">
    <property type="entry name" value="MPP_Mre11_N"/>
    <property type="match status" value="1"/>
</dbReference>
<evidence type="ECO:0000256" key="5">
    <source>
        <dbReference type="ARBA" id="ARBA00022801"/>
    </source>
</evidence>
<reference evidence="11 12" key="1">
    <citation type="submission" date="2019-01" db="EMBL/GenBank/DDBJ databases">
        <title>Draft genome sequences of the type strains of six Macrococcus species.</title>
        <authorList>
            <person name="Mazhar S."/>
            <person name="Altermann E."/>
            <person name="Hill C."/>
            <person name="Mcauliffe O."/>
        </authorList>
    </citation>
    <scope>NUCLEOTIDE SEQUENCE [LARGE SCALE GENOMIC DNA]</scope>
    <source>
        <strain evidence="11 12">ATCC 51825</strain>
    </source>
</reference>
<keyword evidence="6 8" id="KW-0269">Exonuclease</keyword>